<dbReference type="OrthoDB" id="5426338at2759"/>
<evidence type="ECO:0000313" key="2">
    <source>
        <dbReference type="Proteomes" id="UP000326565"/>
    </source>
</evidence>
<name>A0A5N5WX31_9EURO</name>
<gene>
    <name evidence="1" type="ORF">BDV29DRAFT_176126</name>
</gene>
<dbReference type="EMBL" id="ML732233">
    <property type="protein sequence ID" value="KAB8073116.1"/>
    <property type="molecule type" value="Genomic_DNA"/>
</dbReference>
<proteinExistence type="predicted"/>
<evidence type="ECO:0000313" key="1">
    <source>
        <dbReference type="EMBL" id="KAB8073116.1"/>
    </source>
</evidence>
<reference evidence="1 2" key="1">
    <citation type="submission" date="2019-04" db="EMBL/GenBank/DDBJ databases">
        <title>Friends and foes A comparative genomics study of 23 Aspergillus species from section Flavi.</title>
        <authorList>
            <consortium name="DOE Joint Genome Institute"/>
            <person name="Kjaerbolling I."/>
            <person name="Vesth T."/>
            <person name="Frisvad J.C."/>
            <person name="Nybo J.L."/>
            <person name="Theobald S."/>
            <person name="Kildgaard S."/>
            <person name="Isbrandt T."/>
            <person name="Kuo A."/>
            <person name="Sato A."/>
            <person name="Lyhne E.K."/>
            <person name="Kogle M.E."/>
            <person name="Wiebenga A."/>
            <person name="Kun R.S."/>
            <person name="Lubbers R.J."/>
            <person name="Makela M.R."/>
            <person name="Barry K."/>
            <person name="Chovatia M."/>
            <person name="Clum A."/>
            <person name="Daum C."/>
            <person name="Haridas S."/>
            <person name="He G."/>
            <person name="LaButti K."/>
            <person name="Lipzen A."/>
            <person name="Mondo S."/>
            <person name="Riley R."/>
            <person name="Salamov A."/>
            <person name="Simmons B.A."/>
            <person name="Magnuson J.K."/>
            <person name="Henrissat B."/>
            <person name="Mortensen U.H."/>
            <person name="Larsen T.O."/>
            <person name="Devries R.P."/>
            <person name="Grigoriev I.V."/>
            <person name="Machida M."/>
            <person name="Baker S.E."/>
            <person name="Andersen M.R."/>
        </authorList>
    </citation>
    <scope>NUCLEOTIDE SEQUENCE [LARGE SCALE GENOMIC DNA]</scope>
    <source>
        <strain evidence="1 2">CBS 151.66</strain>
    </source>
</reference>
<accession>A0A5N5WX31</accession>
<protein>
    <submittedName>
        <fullName evidence="1">Uncharacterized protein</fullName>
    </submittedName>
</protein>
<organism evidence="1 2">
    <name type="scientific">Aspergillus leporis</name>
    <dbReference type="NCBI Taxonomy" id="41062"/>
    <lineage>
        <taxon>Eukaryota</taxon>
        <taxon>Fungi</taxon>
        <taxon>Dikarya</taxon>
        <taxon>Ascomycota</taxon>
        <taxon>Pezizomycotina</taxon>
        <taxon>Eurotiomycetes</taxon>
        <taxon>Eurotiomycetidae</taxon>
        <taxon>Eurotiales</taxon>
        <taxon>Aspergillaceae</taxon>
        <taxon>Aspergillus</taxon>
        <taxon>Aspergillus subgen. Circumdati</taxon>
    </lineage>
</organism>
<dbReference type="AlphaFoldDB" id="A0A5N5WX31"/>
<dbReference type="Proteomes" id="UP000326565">
    <property type="component" value="Unassembled WGS sequence"/>
</dbReference>
<sequence>MGESDDGLLIVDSYGYNLAQGSFYKIRLPGGSELTYDTSHDTPLDLIVGPPGSGILFYITEEAWASQTSMYLKSKTYFSKISQAYDSLNIVRSKQDRDQGLERLALSWESNDQPQSLFAVRSDLALDIELPDVPTTWLAWDDKVGLRVDPDGHVCMDKSGCLLECKFVQVPVLR</sequence>
<keyword evidence="2" id="KW-1185">Reference proteome</keyword>